<evidence type="ECO:0000256" key="2">
    <source>
        <dbReference type="ARBA" id="ARBA00022737"/>
    </source>
</evidence>
<dbReference type="SMART" id="SM00355">
    <property type="entry name" value="ZnF_C2H2"/>
    <property type="match status" value="20"/>
</dbReference>
<feature type="domain" description="C2H2-type" evidence="8">
    <location>
        <begin position="1006"/>
        <end position="1029"/>
    </location>
</feature>
<dbReference type="SUPFAM" id="SSF57667">
    <property type="entry name" value="beta-beta-alpha zinc fingers"/>
    <property type="match status" value="6"/>
</dbReference>
<dbReference type="GeneTree" id="ENSGT00940000156446"/>
<feature type="region of interest" description="Disordered" evidence="7">
    <location>
        <begin position="587"/>
        <end position="607"/>
    </location>
</feature>
<feature type="region of interest" description="Disordered" evidence="7">
    <location>
        <begin position="13"/>
        <end position="68"/>
    </location>
</feature>
<dbReference type="Proteomes" id="UP000265100">
    <property type="component" value="Chromosome 11"/>
</dbReference>
<dbReference type="SMART" id="SM00451">
    <property type="entry name" value="ZnF_U1"/>
    <property type="match status" value="4"/>
</dbReference>
<feature type="domain" description="C2H2-type" evidence="8">
    <location>
        <begin position="855"/>
        <end position="884"/>
    </location>
</feature>
<evidence type="ECO:0000256" key="5">
    <source>
        <dbReference type="ARBA" id="ARBA00023242"/>
    </source>
</evidence>
<evidence type="ECO:0000313" key="9">
    <source>
        <dbReference type="Ensembl" id="ENSACLP00000043138.1"/>
    </source>
</evidence>
<dbReference type="Pfam" id="PF13894">
    <property type="entry name" value="zf-C2H2_4"/>
    <property type="match status" value="1"/>
</dbReference>
<keyword evidence="2" id="KW-0677">Repeat</keyword>
<dbReference type="PANTHER" id="PTHR24388:SF102">
    <property type="entry name" value="ZINC FINGER PROTEIN 407"/>
    <property type="match status" value="1"/>
</dbReference>
<feature type="domain" description="C2H2-type" evidence="8">
    <location>
        <begin position="1097"/>
        <end position="1124"/>
    </location>
</feature>
<evidence type="ECO:0000256" key="1">
    <source>
        <dbReference type="ARBA" id="ARBA00022723"/>
    </source>
</evidence>
<reference evidence="9" key="3">
    <citation type="submission" date="2025-09" db="UniProtKB">
        <authorList>
            <consortium name="Ensembl"/>
        </authorList>
    </citation>
    <scope>IDENTIFICATION</scope>
</reference>
<dbReference type="FunFam" id="3.30.160.60:FF:001030">
    <property type="entry name" value="Zinc finger protein 407"/>
    <property type="match status" value="1"/>
</dbReference>
<gene>
    <name evidence="9" type="primary">ZNF407</name>
</gene>
<reference evidence="9" key="2">
    <citation type="submission" date="2025-08" db="UniProtKB">
        <authorList>
            <consortium name="Ensembl"/>
        </authorList>
    </citation>
    <scope>IDENTIFICATION</scope>
</reference>
<dbReference type="InterPro" id="IPR003604">
    <property type="entry name" value="Matrin/U1-like-C_Znf_C2H2"/>
</dbReference>
<dbReference type="Gene3D" id="3.30.160.60">
    <property type="entry name" value="Classic Zinc Finger"/>
    <property type="match status" value="12"/>
</dbReference>
<dbReference type="GO" id="GO:0008270">
    <property type="term" value="F:zinc ion binding"/>
    <property type="evidence" value="ECO:0007669"/>
    <property type="project" value="UniProtKB-KW"/>
</dbReference>
<evidence type="ECO:0000256" key="3">
    <source>
        <dbReference type="ARBA" id="ARBA00022771"/>
    </source>
</evidence>
<feature type="region of interest" description="Disordered" evidence="7">
    <location>
        <begin position="93"/>
        <end position="159"/>
    </location>
</feature>
<feature type="compositionally biased region" description="Basic and acidic residues" evidence="7">
    <location>
        <begin position="727"/>
        <end position="736"/>
    </location>
</feature>
<feature type="region of interest" description="Disordered" evidence="7">
    <location>
        <begin position="630"/>
        <end position="661"/>
    </location>
</feature>
<name>A0AAX7SG50_ASTCA</name>
<feature type="compositionally biased region" description="Polar residues" evidence="7">
    <location>
        <begin position="648"/>
        <end position="659"/>
    </location>
</feature>
<dbReference type="InterPro" id="IPR036236">
    <property type="entry name" value="Znf_C2H2_sf"/>
</dbReference>
<dbReference type="PANTHER" id="PTHR24388">
    <property type="entry name" value="ZINC FINGER PROTEIN"/>
    <property type="match status" value="1"/>
</dbReference>
<dbReference type="InterPro" id="IPR013087">
    <property type="entry name" value="Znf_C2H2_type"/>
</dbReference>
<evidence type="ECO:0000259" key="8">
    <source>
        <dbReference type="PROSITE" id="PS50157"/>
    </source>
</evidence>
<evidence type="ECO:0000313" key="10">
    <source>
        <dbReference type="Proteomes" id="UP000265100"/>
    </source>
</evidence>
<dbReference type="Ensembl" id="ENSACLT00000094629.1">
    <property type="protein sequence ID" value="ENSACLP00000043138.1"/>
    <property type="gene ID" value="ENSACLG00000034288.1"/>
</dbReference>
<dbReference type="FunFam" id="3.30.160.60:FF:000969">
    <property type="entry name" value="Zinc finger protein 407"/>
    <property type="match status" value="1"/>
</dbReference>
<accession>A0AAX7SG50</accession>
<dbReference type="FunFam" id="3.30.160.60:FF:000448">
    <property type="entry name" value="RE1-silencing transcription factor A"/>
    <property type="match status" value="1"/>
</dbReference>
<dbReference type="Pfam" id="PF00096">
    <property type="entry name" value="zf-C2H2"/>
    <property type="match status" value="2"/>
</dbReference>
<dbReference type="FunFam" id="3.30.160.60:FF:001109">
    <property type="entry name" value="Zinc finger protein 407"/>
    <property type="match status" value="1"/>
</dbReference>
<dbReference type="GO" id="GO:0000981">
    <property type="term" value="F:DNA-binding transcription factor activity, RNA polymerase II-specific"/>
    <property type="evidence" value="ECO:0007669"/>
    <property type="project" value="TreeGrafter"/>
</dbReference>
<feature type="domain" description="C2H2-type" evidence="8">
    <location>
        <begin position="897"/>
        <end position="920"/>
    </location>
</feature>
<feature type="compositionally biased region" description="Basic and acidic residues" evidence="7">
    <location>
        <begin position="127"/>
        <end position="141"/>
    </location>
</feature>
<feature type="region of interest" description="Disordered" evidence="7">
    <location>
        <begin position="326"/>
        <end position="347"/>
    </location>
</feature>
<feature type="region of interest" description="Disordered" evidence="7">
    <location>
        <begin position="703"/>
        <end position="736"/>
    </location>
</feature>
<dbReference type="FunFam" id="3.30.160.60:FF:001819">
    <property type="entry name" value="zinc finger protein 407"/>
    <property type="match status" value="1"/>
</dbReference>
<dbReference type="PROSITE" id="PS50157">
    <property type="entry name" value="ZINC_FINGER_C2H2_2"/>
    <property type="match status" value="9"/>
</dbReference>
<dbReference type="FunFam" id="3.30.160.60:FF:001514">
    <property type="entry name" value="Zinc finger protein 407"/>
    <property type="match status" value="1"/>
</dbReference>
<feature type="domain" description="C2H2-type" evidence="8">
    <location>
        <begin position="190"/>
        <end position="218"/>
    </location>
</feature>
<dbReference type="GO" id="GO:0005634">
    <property type="term" value="C:nucleus"/>
    <property type="evidence" value="ECO:0007669"/>
    <property type="project" value="UniProtKB-SubCell"/>
</dbReference>
<dbReference type="InterPro" id="IPR050527">
    <property type="entry name" value="Snail/Krueppel_Znf"/>
</dbReference>
<feature type="domain" description="C2H2-type" evidence="8">
    <location>
        <begin position="1125"/>
        <end position="1152"/>
    </location>
</feature>
<keyword evidence="10" id="KW-1185">Reference proteome</keyword>
<protein>
    <recommendedName>
        <fullName evidence="8">C2H2-type domain-containing protein</fullName>
    </recommendedName>
</protein>
<feature type="domain" description="C2H2-type" evidence="8">
    <location>
        <begin position="1039"/>
        <end position="1066"/>
    </location>
</feature>
<feature type="compositionally biased region" description="Polar residues" evidence="7">
    <location>
        <begin position="714"/>
        <end position="724"/>
    </location>
</feature>
<feature type="domain" description="C2H2-type" evidence="8">
    <location>
        <begin position="419"/>
        <end position="447"/>
    </location>
</feature>
<feature type="compositionally biased region" description="Basic and acidic residues" evidence="7">
    <location>
        <begin position="149"/>
        <end position="159"/>
    </location>
</feature>
<organism evidence="9 10">
    <name type="scientific">Astatotilapia calliptera</name>
    <name type="common">Eastern happy</name>
    <name type="synonym">Chromis callipterus</name>
    <dbReference type="NCBI Taxonomy" id="8154"/>
    <lineage>
        <taxon>Eukaryota</taxon>
        <taxon>Metazoa</taxon>
        <taxon>Chordata</taxon>
        <taxon>Craniata</taxon>
        <taxon>Vertebrata</taxon>
        <taxon>Euteleostomi</taxon>
        <taxon>Actinopterygii</taxon>
        <taxon>Neopterygii</taxon>
        <taxon>Teleostei</taxon>
        <taxon>Neoteleostei</taxon>
        <taxon>Acanthomorphata</taxon>
        <taxon>Ovalentaria</taxon>
        <taxon>Cichlomorphae</taxon>
        <taxon>Cichliformes</taxon>
        <taxon>Cichlidae</taxon>
        <taxon>African cichlids</taxon>
        <taxon>Pseudocrenilabrinae</taxon>
        <taxon>Haplochromini</taxon>
        <taxon>Astatotilapia</taxon>
    </lineage>
</organism>
<reference evidence="9" key="1">
    <citation type="submission" date="2018-05" db="EMBL/GenBank/DDBJ databases">
        <authorList>
            <person name="Datahose"/>
        </authorList>
    </citation>
    <scope>NUCLEOTIDE SEQUENCE</scope>
</reference>
<dbReference type="PROSITE" id="PS00028">
    <property type="entry name" value="ZINC_FINGER_C2H2_1"/>
    <property type="match status" value="9"/>
</dbReference>
<keyword evidence="3 6" id="KW-0863">Zinc-finger</keyword>
<sequence length="1504" mass="166188">MDETVISGEEAIEEKVAENNISGQVHTDDVEMEETAGDSPSAAELDEADEEVIERPSPNSAPKDGDNLCTVCGFSAKCPRSLKIHFARKHGKMSDKAAQPLEKSANISNVSPAEIQQEADMEAESGAEVKQEQDSDRDELRSVASDKGTNMKDVTEKQSVLDKQQVEQEGTIPTQERRVSKRIPKPKIIHSCNYCGQEFRDKAPLDVHIQRYHTKDTPYTCEYILFSTLYLTIVSLNCLSVDADESIDDREEAVDPGSSMKATSTRVTPKRTLSRFQLKCANCDFRVSTATLLENHARVKHLDQDWYRCKLCNFLSATSEWMDSHLSSDSHMQQQEKESKSSKSEVYVDRVSRDGAGDGAVIDDVAQMLGGEGVDTLTGGEQETDEAAEAAKAVLAEEEELELGPPSKKRGRPKQGSTTTCGYCGLVVSNATNLSVHVRRKHSKDYGYSCTLCNYSCVTKGDMDRHCLTKKHVRRAQECTSKNPITNHISTSIQETKEPNTIVETTGTEEESDDTTSKEHGGDEQTQPEANQKKSKYDSVNACSLCDFVAQSIPSLHLHVKRKHTRDFEYVCLACSYYAVTSREMSRHASTEKHKQKSQKYLEQKGSEGQRAFALPLKLNDITELPAANSNPECESVSPAEVSESCPIDSQSVEGQNTPAPCVTTELVNDVLVGGDEKQANAITSPACGEPEMTIEATELTADSEAQQDEECQLSVSELAQPESQEQEGKQADDEHLKVDVMTRDTQMSKALPFDACIVSVKFLAEQEQAAQEGLSLEGEATMICLTGGSPVTSGLVSPSSAYVKKLKPKEAKVREETKGSNSRIRCEDCGFMADGISGLNVHISMKHPSKERHFHCLVCGKSFYTESNLHQHLTSAAHLRNEQNSVEELPEGGASFKCVKCTDRFESEQDLFYHIKEKHEELLREVNKYVLEDTEQINREREENQGNVCKYCGKVCKSSNSMAFLAHIRTHTGSKPFMCKICNFATAQLGDARNHVKRHLGMREYKCDICGWAFVMKKHLSTHLLGKHGVGQRKERKFECELCDRSFSEKWALNNHMKLHSGEKPYKCAWPSCHYAFLNLSAMKDHYRTHTGEKSYLCDLCGFAGGTRHALTKHRRQHTGERPFKCKLCNFASTTQSHLSRHKRVHTGEKPYRCPWCDYRSNCAENIRKHILHTGKHEGVKMYNCPKCDYATNSPMEFRNHLKDNHPDIENPDLAYLHAGIVSKSFECRLKGQGATFVEAEDMGSPLHRKDSSELSGHDEIQQVIIIQGYGDGEVAIDQTLEESAAATLQTLAMAGQVAEVLHITEDGQVIASGREVASAGAHLAGGSTQYVVLESGEARKEFQAVARGGVAVAAAGGQSHIVSESSTALDALLSAVSEMGHQEEIQGEAAIVHEVLTPEIAEAVQSEVQGEGKQEGEEQVQVIQGTGQEDMQEVLQLAASQMMKEGLTQVIVNDEGTHYIVTELDNCTLQVEGEVYGEAGTGDGEVHQAEQQTGEEIVVYLD</sequence>
<feature type="region of interest" description="Disordered" evidence="7">
    <location>
        <begin position="493"/>
        <end position="535"/>
    </location>
</feature>
<evidence type="ECO:0000256" key="6">
    <source>
        <dbReference type="PROSITE-ProRule" id="PRU00042"/>
    </source>
</evidence>
<keyword evidence="1" id="KW-0479">Metal-binding</keyword>
<keyword evidence="4" id="KW-0862">Zinc</keyword>
<feature type="region of interest" description="Disordered" evidence="7">
    <location>
        <begin position="396"/>
        <end position="417"/>
    </location>
</feature>
<feature type="domain" description="C2H2-type" evidence="8">
    <location>
        <begin position="1067"/>
        <end position="1096"/>
    </location>
</feature>
<evidence type="ECO:0000256" key="4">
    <source>
        <dbReference type="ARBA" id="ARBA00022833"/>
    </source>
</evidence>
<proteinExistence type="predicted"/>
<dbReference type="GO" id="GO:0000978">
    <property type="term" value="F:RNA polymerase II cis-regulatory region sequence-specific DNA binding"/>
    <property type="evidence" value="ECO:0007669"/>
    <property type="project" value="TreeGrafter"/>
</dbReference>
<evidence type="ECO:0000256" key="7">
    <source>
        <dbReference type="SAM" id="MobiDB-lite"/>
    </source>
</evidence>
<keyword evidence="5" id="KW-0539">Nucleus</keyword>